<dbReference type="AlphaFoldDB" id="A0A9Q5I5D0"/>
<evidence type="ECO:0000313" key="3">
    <source>
        <dbReference type="EMBL" id="OCB91821.1"/>
    </source>
</evidence>
<dbReference type="Proteomes" id="UP000757232">
    <property type="component" value="Unassembled WGS sequence"/>
</dbReference>
<organism evidence="3 4">
    <name type="scientific">Sanghuangporus baumii</name>
    <name type="common">Phellinus baumii</name>
    <dbReference type="NCBI Taxonomy" id="108892"/>
    <lineage>
        <taxon>Eukaryota</taxon>
        <taxon>Fungi</taxon>
        <taxon>Dikarya</taxon>
        <taxon>Basidiomycota</taxon>
        <taxon>Agaricomycotina</taxon>
        <taxon>Agaricomycetes</taxon>
        <taxon>Hymenochaetales</taxon>
        <taxon>Hymenochaetaceae</taxon>
        <taxon>Sanghuangporus</taxon>
    </lineage>
</organism>
<feature type="compositionally biased region" description="Pro residues" evidence="2">
    <location>
        <begin position="18"/>
        <end position="33"/>
    </location>
</feature>
<reference evidence="3" key="1">
    <citation type="submission" date="2016-06" db="EMBL/GenBank/DDBJ databases">
        <title>Draft Genome sequence of the fungus Inonotus baumii.</title>
        <authorList>
            <person name="Zhu H."/>
            <person name="Lin W."/>
        </authorList>
    </citation>
    <scope>NUCLEOTIDE SEQUENCE</scope>
    <source>
        <strain evidence="3">821</strain>
    </source>
</reference>
<comment type="caution">
    <text evidence="3">The sequence shown here is derived from an EMBL/GenBank/DDBJ whole genome shotgun (WGS) entry which is preliminary data.</text>
</comment>
<proteinExistence type="predicted"/>
<gene>
    <name evidence="3" type="ORF">A7U60_g892</name>
</gene>
<keyword evidence="1" id="KW-0175">Coiled coil</keyword>
<feature type="region of interest" description="Disordered" evidence="2">
    <location>
        <begin position="1"/>
        <end position="101"/>
    </location>
</feature>
<feature type="coiled-coil region" evidence="1">
    <location>
        <begin position="152"/>
        <end position="186"/>
    </location>
</feature>
<name>A0A9Q5I5D0_SANBA</name>
<protein>
    <submittedName>
        <fullName evidence="3">Uncharacterized protein</fullName>
    </submittedName>
</protein>
<evidence type="ECO:0000256" key="1">
    <source>
        <dbReference type="SAM" id="Coils"/>
    </source>
</evidence>
<feature type="compositionally biased region" description="Basic residues" evidence="2">
    <location>
        <begin position="1"/>
        <end position="14"/>
    </location>
</feature>
<evidence type="ECO:0000313" key="4">
    <source>
        <dbReference type="Proteomes" id="UP000757232"/>
    </source>
</evidence>
<dbReference type="EMBL" id="LNZH02000060">
    <property type="protein sequence ID" value="OCB91821.1"/>
    <property type="molecule type" value="Genomic_DNA"/>
</dbReference>
<accession>A0A9Q5I5D0</accession>
<sequence>MERSSKPRRNRKSKPPYSSYPPDPAPPPPPPAPTKETISIPADEAAQLHSHAENWHERTTDIAGKRIEALEEALGLSKTRDGKTKTGSKKTGSPDQQRRDERQLTCWKAAQSVLGELEPDESLADALEMLYLGPLINQIRQLDTFNGTQTRLEQLREKCQKKRYELKRVEMELQEIENTLEQKDEEMRGRFWRCLRYYRAHFSKFDD</sequence>
<keyword evidence="4" id="KW-1185">Reference proteome</keyword>
<evidence type="ECO:0000256" key="2">
    <source>
        <dbReference type="SAM" id="MobiDB-lite"/>
    </source>
</evidence>
<feature type="compositionally biased region" description="Basic and acidic residues" evidence="2">
    <location>
        <begin position="50"/>
        <end position="69"/>
    </location>
</feature>